<proteinExistence type="inferred from homology"/>
<dbReference type="EMBL" id="CP139725">
    <property type="protein sequence ID" value="WPZ22351.1"/>
    <property type="molecule type" value="Genomic_DNA"/>
</dbReference>
<feature type="transmembrane region" description="Helical" evidence="7">
    <location>
        <begin position="186"/>
        <end position="211"/>
    </location>
</feature>
<feature type="transmembrane region" description="Helical" evidence="7">
    <location>
        <begin position="108"/>
        <end position="135"/>
    </location>
</feature>
<feature type="transmembrane region" description="Helical" evidence="7">
    <location>
        <begin position="374"/>
        <end position="404"/>
    </location>
</feature>
<dbReference type="NCBIfam" id="TIGR00786">
    <property type="entry name" value="dctM"/>
    <property type="match status" value="1"/>
</dbReference>
<evidence type="ECO:0000256" key="6">
    <source>
        <dbReference type="ARBA" id="ARBA00023136"/>
    </source>
</evidence>
<keyword evidence="3 7" id="KW-0997">Cell inner membrane</keyword>
<dbReference type="Proteomes" id="UP001326567">
    <property type="component" value="Chromosome"/>
</dbReference>
<comment type="subunit">
    <text evidence="7">The complex comprises the extracytoplasmic solute receptor protein and the two transmembrane proteins.</text>
</comment>
<evidence type="ECO:0000256" key="1">
    <source>
        <dbReference type="ARBA" id="ARBA00004429"/>
    </source>
</evidence>
<evidence type="ECO:0000256" key="5">
    <source>
        <dbReference type="ARBA" id="ARBA00022989"/>
    </source>
</evidence>
<protein>
    <recommendedName>
        <fullName evidence="7">TRAP transporter large permease protein</fullName>
    </recommendedName>
</protein>
<evidence type="ECO:0000256" key="2">
    <source>
        <dbReference type="ARBA" id="ARBA00022475"/>
    </source>
</evidence>
<keyword evidence="4 7" id="KW-0812">Transmembrane</keyword>
<evidence type="ECO:0000259" key="8">
    <source>
        <dbReference type="Pfam" id="PF06808"/>
    </source>
</evidence>
<comment type="similarity">
    <text evidence="7">Belongs to the TRAP transporter large permease family.</text>
</comment>
<sequence>MDASTIGMIAFAAVLIMLALRVPIAFTLASVATVATFFIFAFRTGTFMPERAIKATTSMVFSNSFDLLHSYDLSMIPLFVALGHIAYRADITTKIYHAAKVWLTKLPGGVAMASVMGCGGFSAITGSSIACASTMGKICTPEMLRMGYDPRLATASVAAGGTLGSLIPPSVLFIIYGIFTETSISSLFLAGVLPGLLTLMGFVLVIAVWVWRDPSVAPSTDQRYSAGERWTAALESWPALLLFVLIIGGIYGGIFTATEAAAVCVVSATLIGFAQKKLDWAGLWAAVKETCVQTSAIFLIAASAKIFVAFVALTGVAGTIVGFVSDAQMSLVVLMLCIALIYLLLGMFLDPIGIMVLTLPLMIPLVESYDLNLIWFGVVVIKLLEIGLITPPVGLNVFVIANVVGREAPIHKIFAGITRFLSVDVIVLILIMSFPMISLLIPMAAR</sequence>
<feature type="transmembrane region" description="Helical" evidence="7">
    <location>
        <begin position="280"/>
        <end position="300"/>
    </location>
</feature>
<feature type="transmembrane region" description="Helical" evidence="7">
    <location>
        <begin position="68"/>
        <end position="87"/>
    </location>
</feature>
<dbReference type="RefSeq" id="WP_322329048.1">
    <property type="nucleotide sequence ID" value="NZ_CP139725.1"/>
</dbReference>
<evidence type="ECO:0000256" key="4">
    <source>
        <dbReference type="ARBA" id="ARBA00022692"/>
    </source>
</evidence>
<accession>A0ABZ0V1J7</accession>
<dbReference type="Pfam" id="PF06808">
    <property type="entry name" value="DctM"/>
    <property type="match status" value="1"/>
</dbReference>
<feature type="transmembrane region" description="Helical" evidence="7">
    <location>
        <begin position="425"/>
        <end position="445"/>
    </location>
</feature>
<organism evidence="9 10">
    <name type="scientific">Sulfitobacter faviae</name>
    <dbReference type="NCBI Taxonomy" id="1775881"/>
    <lineage>
        <taxon>Bacteria</taxon>
        <taxon>Pseudomonadati</taxon>
        <taxon>Pseudomonadota</taxon>
        <taxon>Alphaproteobacteria</taxon>
        <taxon>Rhodobacterales</taxon>
        <taxon>Roseobacteraceae</taxon>
        <taxon>Sulfitobacter</taxon>
    </lineage>
</organism>
<evidence type="ECO:0000256" key="3">
    <source>
        <dbReference type="ARBA" id="ARBA00022519"/>
    </source>
</evidence>
<name>A0ABZ0V1J7_9RHOB</name>
<keyword evidence="5 7" id="KW-1133">Transmembrane helix</keyword>
<reference evidence="9 10" key="1">
    <citation type="submission" date="2023-11" db="EMBL/GenBank/DDBJ databases">
        <title>From the Deep-Sea to the Surface: Bacterial Genomes Isolated from the Moytirra Hydrothermal Vent Plume.</title>
        <authorList>
            <person name="Major S.R."/>
        </authorList>
    </citation>
    <scope>NUCLEOTIDE SEQUENCE [LARGE SCALE GENOMIC DNA]</scope>
    <source>
        <strain evidence="9 10">OXR-9</strain>
    </source>
</reference>
<feature type="transmembrane region" description="Helical" evidence="7">
    <location>
        <begin position="331"/>
        <end position="354"/>
    </location>
</feature>
<gene>
    <name evidence="9" type="ORF">T7987_03685</name>
</gene>
<dbReference type="InterPro" id="IPR010656">
    <property type="entry name" value="DctM"/>
</dbReference>
<keyword evidence="2" id="KW-1003">Cell membrane</keyword>
<evidence type="ECO:0000256" key="7">
    <source>
        <dbReference type="RuleBase" id="RU369079"/>
    </source>
</evidence>
<dbReference type="PANTHER" id="PTHR33362:SF5">
    <property type="entry name" value="C4-DICARBOXYLATE TRAP TRANSPORTER LARGE PERMEASE PROTEIN DCTM"/>
    <property type="match status" value="1"/>
</dbReference>
<feature type="transmembrane region" description="Helical" evidence="7">
    <location>
        <begin position="240"/>
        <end position="273"/>
    </location>
</feature>
<feature type="transmembrane region" description="Helical" evidence="7">
    <location>
        <begin position="31"/>
        <end position="48"/>
    </location>
</feature>
<keyword evidence="10" id="KW-1185">Reference proteome</keyword>
<evidence type="ECO:0000313" key="9">
    <source>
        <dbReference type="EMBL" id="WPZ22351.1"/>
    </source>
</evidence>
<feature type="transmembrane region" description="Helical" evidence="7">
    <location>
        <begin position="306"/>
        <end position="324"/>
    </location>
</feature>
<keyword evidence="6 7" id="KW-0472">Membrane</keyword>
<keyword evidence="7" id="KW-0813">Transport</keyword>
<evidence type="ECO:0000313" key="10">
    <source>
        <dbReference type="Proteomes" id="UP001326567"/>
    </source>
</evidence>
<comment type="subcellular location">
    <subcellularLocation>
        <location evidence="1 7">Cell inner membrane</location>
        <topology evidence="1 7">Multi-pass membrane protein</topology>
    </subcellularLocation>
</comment>
<comment type="function">
    <text evidence="7">Part of the tripartite ATP-independent periplasmic (TRAP) transport system.</text>
</comment>
<feature type="transmembrane region" description="Helical" evidence="7">
    <location>
        <begin position="155"/>
        <end position="179"/>
    </location>
</feature>
<dbReference type="PANTHER" id="PTHR33362">
    <property type="entry name" value="SIALIC ACID TRAP TRANSPORTER PERMEASE PROTEIN SIAT-RELATED"/>
    <property type="match status" value="1"/>
</dbReference>
<dbReference type="PIRSF" id="PIRSF006066">
    <property type="entry name" value="HI0050"/>
    <property type="match status" value="1"/>
</dbReference>
<dbReference type="InterPro" id="IPR004681">
    <property type="entry name" value="TRAP_DctM"/>
</dbReference>
<feature type="domain" description="TRAP C4-dicarboxylate transport system permease DctM subunit" evidence="8">
    <location>
        <begin position="12"/>
        <end position="436"/>
    </location>
</feature>